<dbReference type="GO" id="GO:0007596">
    <property type="term" value="P:blood coagulation"/>
    <property type="evidence" value="ECO:0007669"/>
    <property type="project" value="InterPro"/>
</dbReference>
<dbReference type="GO" id="GO:1990806">
    <property type="term" value="P:ligand-gated ion channel signaling pathway"/>
    <property type="evidence" value="ECO:0007669"/>
    <property type="project" value="Ensembl"/>
</dbReference>
<keyword evidence="3 12" id="KW-0812">Transmembrane</keyword>
<dbReference type="GO" id="GO:0016324">
    <property type="term" value="C:apical plasma membrane"/>
    <property type="evidence" value="ECO:0007669"/>
    <property type="project" value="Ensembl"/>
</dbReference>
<dbReference type="FunFam" id="1.20.1070.10:FF:000040">
    <property type="entry name" value="Coagulation factor 2 (thrombin) receptor"/>
    <property type="match status" value="1"/>
</dbReference>
<feature type="transmembrane region" description="Helical" evidence="12">
    <location>
        <begin position="263"/>
        <end position="286"/>
    </location>
</feature>
<gene>
    <name evidence="15" type="primary">F2RL2</name>
</gene>
<organism evidence="15 16">
    <name type="scientific">Sphenodon punctatus</name>
    <name type="common">Tuatara</name>
    <name type="synonym">Hatteria punctata</name>
    <dbReference type="NCBI Taxonomy" id="8508"/>
    <lineage>
        <taxon>Eukaryota</taxon>
        <taxon>Metazoa</taxon>
        <taxon>Chordata</taxon>
        <taxon>Craniata</taxon>
        <taxon>Vertebrata</taxon>
        <taxon>Euteleostomi</taxon>
        <taxon>Lepidosauria</taxon>
        <taxon>Sphenodontia</taxon>
        <taxon>Sphenodontidae</taxon>
        <taxon>Sphenodon</taxon>
    </lineage>
</organism>
<evidence type="ECO:0000256" key="8">
    <source>
        <dbReference type="ARBA" id="ARBA00023170"/>
    </source>
</evidence>
<keyword evidence="4 12" id="KW-1133">Transmembrane helix</keyword>
<dbReference type="CDD" id="cd15371">
    <property type="entry name" value="7tmA_PAR3"/>
    <property type="match status" value="1"/>
</dbReference>
<dbReference type="GeneTree" id="ENSGT01050000244840"/>
<dbReference type="InterPro" id="IPR000276">
    <property type="entry name" value="GPCR_Rhodpsn"/>
</dbReference>
<reference evidence="15" key="1">
    <citation type="submission" date="2025-08" db="UniProtKB">
        <authorList>
            <consortium name="Ensembl"/>
        </authorList>
    </citation>
    <scope>IDENTIFICATION</scope>
</reference>
<feature type="signal peptide" evidence="13">
    <location>
        <begin position="1"/>
        <end position="19"/>
    </location>
</feature>
<evidence type="ECO:0000256" key="12">
    <source>
        <dbReference type="SAM" id="Phobius"/>
    </source>
</evidence>
<evidence type="ECO:0000259" key="14">
    <source>
        <dbReference type="PROSITE" id="PS50262"/>
    </source>
</evidence>
<evidence type="ECO:0000256" key="6">
    <source>
        <dbReference type="ARBA" id="ARBA00023136"/>
    </source>
</evidence>
<dbReference type="PANTHER" id="PTHR24232:SF0">
    <property type="entry name" value="PROTEINASE-ACTIVATED RECEPTOR 3"/>
    <property type="match status" value="1"/>
</dbReference>
<name>A0A8D0HEP8_SPHPU</name>
<dbReference type="GO" id="GO:0007200">
    <property type="term" value="P:phospholipase C-activating G protein-coupled receptor signaling pathway"/>
    <property type="evidence" value="ECO:0007669"/>
    <property type="project" value="TreeGrafter"/>
</dbReference>
<evidence type="ECO:0000256" key="7">
    <source>
        <dbReference type="ARBA" id="ARBA00023157"/>
    </source>
</evidence>
<sequence>MRTVVFVTAGLFFLSSSLCQRESRSVMNYSTSQNRSDVIKTFRGTPQGTYEDFPPSVVDSWTTTPNEGHKCSLGKSNGSALRVNNTTLDYLTSSFSTKLIPAAYIAVVLLGVPSNAITLWMLFFRIRSVCTATFYTNLAVSDFLFCITLPFKIAYHLNGNNWIFGEVMCRAMTVIFYGNMYCSILLLMCISISRYVAIVHPFTYRRLPKRTYAVLACSLVWMIVFLYMLPLCIMKQNYYLEQLYIFTCHDVHNACEASSPFQFYYFISLAVFGFVIPLGIIIFCYISIIRTLQAYDQKWLRYVKVSLLILTIFAVCFTPSNTILIVHHINYYYNTSDGLYFFYLIALCLSSLNSCLDPFLYFLMSKIKDHSNVYLTMVKISKE</sequence>
<evidence type="ECO:0000313" key="16">
    <source>
        <dbReference type="Proteomes" id="UP000694392"/>
    </source>
</evidence>
<keyword evidence="16" id="KW-1185">Reference proteome</keyword>
<evidence type="ECO:0000256" key="3">
    <source>
        <dbReference type="ARBA" id="ARBA00022692"/>
    </source>
</evidence>
<feature type="transmembrane region" description="Helical" evidence="12">
    <location>
        <begin position="175"/>
        <end position="199"/>
    </location>
</feature>
<evidence type="ECO:0000256" key="2">
    <source>
        <dbReference type="ARBA" id="ARBA00022475"/>
    </source>
</evidence>
<protein>
    <submittedName>
        <fullName evidence="15">Coagulation factor II thrombin receptor like 2</fullName>
    </submittedName>
</protein>
<comment type="subcellular location">
    <subcellularLocation>
        <location evidence="1">Cell membrane</location>
        <topology evidence="1">Multi-pass membrane protein</topology>
    </subcellularLocation>
</comment>
<dbReference type="Proteomes" id="UP000694392">
    <property type="component" value="Unplaced"/>
</dbReference>
<evidence type="ECO:0000256" key="4">
    <source>
        <dbReference type="ARBA" id="ARBA00022989"/>
    </source>
</evidence>
<dbReference type="PRINTS" id="PR01428">
    <property type="entry name" value="PROTEASEAR"/>
</dbReference>
<evidence type="ECO:0000313" key="15">
    <source>
        <dbReference type="Ensembl" id="ENSSPUP00000019811.1"/>
    </source>
</evidence>
<feature type="transmembrane region" description="Helical" evidence="12">
    <location>
        <begin position="134"/>
        <end position="155"/>
    </location>
</feature>
<keyword evidence="9" id="KW-0325">Glycoprotein</keyword>
<feature type="transmembrane region" description="Helical" evidence="12">
    <location>
        <begin position="99"/>
        <end position="122"/>
    </location>
</feature>
<dbReference type="InterPro" id="IPR017452">
    <property type="entry name" value="GPCR_Rhodpsn_7TM"/>
</dbReference>
<dbReference type="GO" id="GO:0015057">
    <property type="term" value="F:thrombin-activated receptor activity"/>
    <property type="evidence" value="ECO:0007669"/>
    <property type="project" value="InterPro"/>
</dbReference>
<dbReference type="InterPro" id="IPR003912">
    <property type="entry name" value="Protea_act_rcpt"/>
</dbReference>
<dbReference type="PANTHER" id="PTHR24232">
    <property type="entry name" value="G-PROTEIN COUPLED RECEPTOR"/>
    <property type="match status" value="1"/>
</dbReference>
<evidence type="ECO:0000256" key="10">
    <source>
        <dbReference type="ARBA" id="ARBA00023224"/>
    </source>
</evidence>
<evidence type="ECO:0000256" key="1">
    <source>
        <dbReference type="ARBA" id="ARBA00004651"/>
    </source>
</evidence>
<dbReference type="AlphaFoldDB" id="A0A8D0HEP8"/>
<dbReference type="OMA" id="VVFYGNM"/>
<keyword evidence="13" id="KW-0732">Signal</keyword>
<dbReference type="PRINTS" id="PR00237">
    <property type="entry name" value="GPCRRHODOPSN"/>
</dbReference>
<dbReference type="GO" id="GO:0035025">
    <property type="term" value="P:positive regulation of Rho protein signal transduction"/>
    <property type="evidence" value="ECO:0007669"/>
    <property type="project" value="TreeGrafter"/>
</dbReference>
<dbReference type="Gene3D" id="1.20.1070.10">
    <property type="entry name" value="Rhodopsin 7-helix transmembrane proteins"/>
    <property type="match status" value="1"/>
</dbReference>
<evidence type="ECO:0000256" key="9">
    <source>
        <dbReference type="ARBA" id="ARBA00023180"/>
    </source>
</evidence>
<dbReference type="Ensembl" id="ENSSPUT00000021101.1">
    <property type="protein sequence ID" value="ENSSPUP00000019811.1"/>
    <property type="gene ID" value="ENSSPUG00000015249.1"/>
</dbReference>
<dbReference type="InterPro" id="IPR003943">
    <property type="entry name" value="Prot_act_rcpt_3"/>
</dbReference>
<dbReference type="GO" id="GO:0048018">
    <property type="term" value="F:receptor ligand activity"/>
    <property type="evidence" value="ECO:0007669"/>
    <property type="project" value="Ensembl"/>
</dbReference>
<evidence type="ECO:0000256" key="5">
    <source>
        <dbReference type="ARBA" id="ARBA00023040"/>
    </source>
</evidence>
<feature type="chain" id="PRO_5034496725" evidence="13">
    <location>
        <begin position="20"/>
        <end position="383"/>
    </location>
</feature>
<accession>A0A8D0HEP8</accession>
<dbReference type="GO" id="GO:0032024">
    <property type="term" value="P:positive regulation of insulin secretion"/>
    <property type="evidence" value="ECO:0007669"/>
    <property type="project" value="Ensembl"/>
</dbReference>
<feature type="transmembrane region" description="Helical" evidence="12">
    <location>
        <begin position="211"/>
        <end position="229"/>
    </location>
</feature>
<keyword evidence="6 12" id="KW-0472">Membrane</keyword>
<evidence type="ECO:0000256" key="13">
    <source>
        <dbReference type="SAM" id="SignalP"/>
    </source>
</evidence>
<keyword evidence="10" id="KW-0807">Transducer</keyword>
<keyword evidence="5" id="KW-0297">G-protein coupled receptor</keyword>
<feature type="transmembrane region" description="Helical" evidence="12">
    <location>
        <begin position="307"/>
        <end position="329"/>
    </location>
</feature>
<feature type="transmembrane region" description="Helical" evidence="12">
    <location>
        <begin position="341"/>
        <end position="363"/>
    </location>
</feature>
<keyword evidence="2" id="KW-1003">Cell membrane</keyword>
<proteinExistence type="predicted"/>
<evidence type="ECO:0000256" key="11">
    <source>
        <dbReference type="PIRSR" id="PIRSR603912-52"/>
    </source>
</evidence>
<dbReference type="GO" id="GO:0032991">
    <property type="term" value="C:protein-containing complex"/>
    <property type="evidence" value="ECO:0007669"/>
    <property type="project" value="Ensembl"/>
</dbReference>
<dbReference type="SUPFAM" id="SSF81321">
    <property type="entry name" value="Family A G protein-coupled receptor-like"/>
    <property type="match status" value="1"/>
</dbReference>
<dbReference type="Pfam" id="PF00001">
    <property type="entry name" value="7tm_1"/>
    <property type="match status" value="1"/>
</dbReference>
<dbReference type="PROSITE" id="PS50262">
    <property type="entry name" value="G_PROTEIN_RECEP_F1_2"/>
    <property type="match status" value="1"/>
</dbReference>
<dbReference type="PRINTS" id="PR01429">
    <property type="entry name" value="PROTEASEAR3"/>
</dbReference>
<keyword evidence="7 11" id="KW-1015">Disulfide bond</keyword>
<keyword evidence="8" id="KW-0675">Receptor</keyword>
<reference evidence="15" key="2">
    <citation type="submission" date="2025-09" db="UniProtKB">
        <authorList>
            <consortium name="Ensembl"/>
        </authorList>
    </citation>
    <scope>IDENTIFICATION</scope>
</reference>
<feature type="domain" description="G-protein coupled receptors family 1 profile" evidence="14">
    <location>
        <begin position="114"/>
        <end position="361"/>
    </location>
</feature>
<feature type="disulfide bond" evidence="11">
    <location>
        <begin position="169"/>
        <end position="248"/>
    </location>
</feature>